<dbReference type="EMBL" id="JBHULK010000001">
    <property type="protein sequence ID" value="MFD2533621.1"/>
    <property type="molecule type" value="Genomic_DNA"/>
</dbReference>
<feature type="coiled-coil region" evidence="1">
    <location>
        <begin position="136"/>
        <end position="177"/>
    </location>
</feature>
<evidence type="ECO:0000313" key="3">
    <source>
        <dbReference type="EMBL" id="MFD2533621.1"/>
    </source>
</evidence>
<sequence>MKYFYLLLVLATSLKINAQTAGCDEANSYLVNAYSHVKDAYEANNISHLKYYANRSLEAFKLSKKTLKDCGCEPALKLSSKSIDLLAKVENTETYEEGRFFVKRARDVSKKSVIEIDKCAYRNTTSVVEADENTKLSDLQNEQLALKQQQEALELKAQQIKNQLAQQEEKALLFEKEQLAISYKNAIADNIKTYNKTLKICDCNHKTLKAIDAEINISDNSIEAIQSHYAKTIKTLTSNYLSQLSLCGK</sequence>
<keyword evidence="4" id="KW-1185">Reference proteome</keyword>
<evidence type="ECO:0008006" key="5">
    <source>
        <dbReference type="Google" id="ProtNLM"/>
    </source>
</evidence>
<dbReference type="Proteomes" id="UP001597441">
    <property type="component" value="Unassembled WGS sequence"/>
</dbReference>
<keyword evidence="2" id="KW-0732">Signal</keyword>
<evidence type="ECO:0000313" key="4">
    <source>
        <dbReference type="Proteomes" id="UP001597441"/>
    </source>
</evidence>
<keyword evidence="1" id="KW-0175">Coiled coil</keyword>
<gene>
    <name evidence="3" type="ORF">ACFSQS_00785</name>
</gene>
<proteinExistence type="predicted"/>
<evidence type="ECO:0000256" key="1">
    <source>
        <dbReference type="SAM" id="Coils"/>
    </source>
</evidence>
<reference evidence="4" key="1">
    <citation type="journal article" date="2019" name="Int. J. Syst. Evol. Microbiol.">
        <title>The Global Catalogue of Microorganisms (GCM) 10K type strain sequencing project: providing services to taxonomists for standard genome sequencing and annotation.</title>
        <authorList>
            <consortium name="The Broad Institute Genomics Platform"/>
            <consortium name="The Broad Institute Genome Sequencing Center for Infectious Disease"/>
            <person name="Wu L."/>
            <person name="Ma J."/>
        </authorList>
    </citation>
    <scope>NUCLEOTIDE SEQUENCE [LARGE SCALE GENOMIC DNA]</scope>
    <source>
        <strain evidence="4">KCTC 42903</strain>
    </source>
</reference>
<dbReference type="RefSeq" id="WP_388012586.1">
    <property type="nucleotide sequence ID" value="NZ_JBHUDT010000001.1"/>
</dbReference>
<comment type="caution">
    <text evidence="3">The sequence shown here is derived from an EMBL/GenBank/DDBJ whole genome shotgun (WGS) entry which is preliminary data.</text>
</comment>
<protein>
    <recommendedName>
        <fullName evidence="5">DUF4398 domain-containing protein</fullName>
    </recommendedName>
</protein>
<feature type="signal peptide" evidence="2">
    <location>
        <begin position="1"/>
        <end position="18"/>
    </location>
</feature>
<accession>A0ABW5JN99</accession>
<evidence type="ECO:0000256" key="2">
    <source>
        <dbReference type="SAM" id="SignalP"/>
    </source>
</evidence>
<organism evidence="3 4">
    <name type="scientific">Gelatiniphilus marinus</name>
    <dbReference type="NCBI Taxonomy" id="1759464"/>
    <lineage>
        <taxon>Bacteria</taxon>
        <taxon>Pseudomonadati</taxon>
        <taxon>Bacteroidota</taxon>
        <taxon>Flavobacteriia</taxon>
        <taxon>Flavobacteriales</taxon>
        <taxon>Flavobacteriaceae</taxon>
        <taxon>Gelatiniphilus</taxon>
    </lineage>
</organism>
<name>A0ABW5JN99_9FLAO</name>
<feature type="chain" id="PRO_5046165839" description="DUF4398 domain-containing protein" evidence="2">
    <location>
        <begin position="19"/>
        <end position="249"/>
    </location>
</feature>